<keyword evidence="4" id="KW-1185">Reference proteome</keyword>
<gene>
    <name evidence="3" type="ORF">ACFSW5_07860</name>
</gene>
<evidence type="ECO:0000313" key="3">
    <source>
        <dbReference type="EMBL" id="MFD2660184.1"/>
    </source>
</evidence>
<name>A0ABW5QUZ2_9BACL</name>
<evidence type="ECO:0008006" key="5">
    <source>
        <dbReference type="Google" id="ProtNLM"/>
    </source>
</evidence>
<feature type="region of interest" description="Disordered" evidence="1">
    <location>
        <begin position="30"/>
        <end position="81"/>
    </location>
</feature>
<dbReference type="RefSeq" id="WP_379271156.1">
    <property type="nucleotide sequence ID" value="NZ_JBHUGT010000018.1"/>
</dbReference>
<evidence type="ECO:0000313" key="4">
    <source>
        <dbReference type="Proteomes" id="UP001597493"/>
    </source>
</evidence>
<feature type="signal peptide" evidence="2">
    <location>
        <begin position="1"/>
        <end position="26"/>
    </location>
</feature>
<feature type="chain" id="PRO_5046323131" description="Lipoprotein" evidence="2">
    <location>
        <begin position="27"/>
        <end position="242"/>
    </location>
</feature>
<comment type="caution">
    <text evidence="3">The sequence shown here is derived from an EMBL/GenBank/DDBJ whole genome shotgun (WGS) entry which is preliminary data.</text>
</comment>
<dbReference type="Proteomes" id="UP001597493">
    <property type="component" value="Unassembled WGS sequence"/>
</dbReference>
<reference evidence="4" key="1">
    <citation type="journal article" date="2019" name="Int. J. Syst. Evol. Microbiol.">
        <title>The Global Catalogue of Microorganisms (GCM) 10K type strain sequencing project: providing services to taxonomists for standard genome sequencing and annotation.</title>
        <authorList>
            <consortium name="The Broad Institute Genomics Platform"/>
            <consortium name="The Broad Institute Genome Sequencing Center for Infectious Disease"/>
            <person name="Wu L."/>
            <person name="Ma J."/>
        </authorList>
    </citation>
    <scope>NUCLEOTIDE SEQUENCE [LARGE SCALE GENOMIC DNA]</scope>
    <source>
        <strain evidence="4">TISTR 1827</strain>
    </source>
</reference>
<sequence length="242" mass="25228">MRGLHGRTVKTIAILAIAASLLPACGGNGTGGQDAGSPAGSPAATNGAAQEETGNPEATASPAPTEGAEQTAPPAGTGEKGAIAGISASDAAVNILFALRQQDMKQFAGYVHPKKGVLFYPSASIDKDKAATFQAGKLPSLSDGEARAWGTDSAGKAVKLTFADYYKQYIYDRDYATVEQIGKNELLGPNKDKSNIAELFPDASFFDYYYSEGSAWSSLVLVLEHSGDTWYLTGVIHDAGKQ</sequence>
<feature type="compositionally biased region" description="Polar residues" evidence="1">
    <location>
        <begin position="43"/>
        <end position="58"/>
    </location>
</feature>
<evidence type="ECO:0000256" key="2">
    <source>
        <dbReference type="SAM" id="SignalP"/>
    </source>
</evidence>
<organism evidence="3 4">
    <name type="scientific">Paenibacillus thailandensis</name>
    <dbReference type="NCBI Taxonomy" id="393250"/>
    <lineage>
        <taxon>Bacteria</taxon>
        <taxon>Bacillati</taxon>
        <taxon>Bacillota</taxon>
        <taxon>Bacilli</taxon>
        <taxon>Bacillales</taxon>
        <taxon>Paenibacillaceae</taxon>
        <taxon>Paenibacillus</taxon>
    </lineage>
</organism>
<proteinExistence type="predicted"/>
<keyword evidence="2" id="KW-0732">Signal</keyword>
<evidence type="ECO:0000256" key="1">
    <source>
        <dbReference type="SAM" id="MobiDB-lite"/>
    </source>
</evidence>
<accession>A0ABW5QUZ2</accession>
<protein>
    <recommendedName>
        <fullName evidence="5">Lipoprotein</fullName>
    </recommendedName>
</protein>
<dbReference type="EMBL" id="JBHUMY010000007">
    <property type="protein sequence ID" value="MFD2660184.1"/>
    <property type="molecule type" value="Genomic_DNA"/>
</dbReference>